<dbReference type="AlphaFoldDB" id="A0AAN9A2D3"/>
<evidence type="ECO:0000313" key="2">
    <source>
        <dbReference type="Proteomes" id="UP001381693"/>
    </source>
</evidence>
<gene>
    <name evidence="1" type="ORF">SK128_006084</name>
</gene>
<organism evidence="1 2">
    <name type="scientific">Halocaridina rubra</name>
    <name type="common">Hawaiian red shrimp</name>
    <dbReference type="NCBI Taxonomy" id="373956"/>
    <lineage>
        <taxon>Eukaryota</taxon>
        <taxon>Metazoa</taxon>
        <taxon>Ecdysozoa</taxon>
        <taxon>Arthropoda</taxon>
        <taxon>Crustacea</taxon>
        <taxon>Multicrustacea</taxon>
        <taxon>Malacostraca</taxon>
        <taxon>Eumalacostraca</taxon>
        <taxon>Eucarida</taxon>
        <taxon>Decapoda</taxon>
        <taxon>Pleocyemata</taxon>
        <taxon>Caridea</taxon>
        <taxon>Atyoidea</taxon>
        <taxon>Atyidae</taxon>
        <taxon>Halocaridina</taxon>
    </lineage>
</organism>
<keyword evidence="2" id="KW-1185">Reference proteome</keyword>
<accession>A0AAN9A2D3</accession>
<feature type="non-terminal residue" evidence="1">
    <location>
        <position position="1"/>
    </location>
</feature>
<dbReference type="EMBL" id="JAXCGZ010015740">
    <property type="protein sequence ID" value="KAK7069865.1"/>
    <property type="molecule type" value="Genomic_DNA"/>
</dbReference>
<reference evidence="1 2" key="1">
    <citation type="submission" date="2023-11" db="EMBL/GenBank/DDBJ databases">
        <title>Halocaridina rubra genome assembly.</title>
        <authorList>
            <person name="Smith C."/>
        </authorList>
    </citation>
    <scope>NUCLEOTIDE SEQUENCE [LARGE SCALE GENOMIC DNA]</scope>
    <source>
        <strain evidence="1">EP-1</strain>
        <tissue evidence="1">Whole</tissue>
    </source>
</reference>
<sequence length="82" mass="8874">FAALADLEVDLAMSDDDVMSQEHWPHLHCHTNQKLASEAAVSHLSNQASTFIKHFIEHGSDTSSESLSPVAKASKCNVALSQ</sequence>
<proteinExistence type="predicted"/>
<protein>
    <submittedName>
        <fullName evidence="1">Uncharacterized protein</fullName>
    </submittedName>
</protein>
<comment type="caution">
    <text evidence="1">The sequence shown here is derived from an EMBL/GenBank/DDBJ whole genome shotgun (WGS) entry which is preliminary data.</text>
</comment>
<name>A0AAN9A2D3_HALRR</name>
<evidence type="ECO:0000313" key="1">
    <source>
        <dbReference type="EMBL" id="KAK7069865.1"/>
    </source>
</evidence>
<dbReference type="Proteomes" id="UP001381693">
    <property type="component" value="Unassembled WGS sequence"/>
</dbReference>